<evidence type="ECO:0000256" key="2">
    <source>
        <dbReference type="ARBA" id="ARBA00023242"/>
    </source>
</evidence>
<dbReference type="GO" id="GO:0016567">
    <property type="term" value="P:protein ubiquitination"/>
    <property type="evidence" value="ECO:0007669"/>
    <property type="project" value="InterPro"/>
</dbReference>
<dbReference type="PANTHER" id="PTHR13129">
    <property type="entry name" value="VPRBP PROTEIN-RELATED"/>
    <property type="match status" value="1"/>
</dbReference>
<dbReference type="PANTHER" id="PTHR13129:SF4">
    <property type="entry name" value="DDB1- AND CUL4-ASSOCIATED FACTOR 1"/>
    <property type="match status" value="1"/>
</dbReference>
<sequence>MFSIFRFLSHVFEQNALGLILGYLNVRESRDSRLAFEALKYLAALLCHKKFSIDFINMGGLQKFLEVPRPSVAATGVSICLYYLAYCEDAMERVCLLPRKTLADLVRYVYLPSNKYEVRESHASARMGRLDRSDTTAEQKTDVKQRLRCVSLCEYALWLLECSHDSGRCHATMFFGLSFQFRVILEEFDHQSTRLLADGSPDGCTVAGQLAAVQRVAGSIPAGAILCVIHKLLFRVWVSCACEILGLKLVEFLVKQLQQFIQLDINMPDDERTALEGDRSVSVSAPCRCGALRLQRGRPRHGGAR</sequence>
<keyword evidence="2" id="KW-0539">Nucleus</keyword>
<evidence type="ECO:0000313" key="3">
    <source>
        <dbReference type="EMBL" id="SOQ52226.1"/>
    </source>
</evidence>
<dbReference type="GO" id="GO:0005634">
    <property type="term" value="C:nucleus"/>
    <property type="evidence" value="ECO:0007669"/>
    <property type="project" value="UniProtKB-SubCell"/>
</dbReference>
<proteinExistence type="predicted"/>
<name>A0A2H1WH02_SPOFR</name>
<dbReference type="AlphaFoldDB" id="A0A2H1WH02"/>
<gene>
    <name evidence="3" type="ORF">SFRICE_017546</name>
</gene>
<dbReference type="EMBL" id="ODYU01008538">
    <property type="protein sequence ID" value="SOQ52226.1"/>
    <property type="molecule type" value="Genomic_DNA"/>
</dbReference>
<organism evidence="3">
    <name type="scientific">Spodoptera frugiperda</name>
    <name type="common">Fall armyworm</name>
    <dbReference type="NCBI Taxonomy" id="7108"/>
    <lineage>
        <taxon>Eukaryota</taxon>
        <taxon>Metazoa</taxon>
        <taxon>Ecdysozoa</taxon>
        <taxon>Arthropoda</taxon>
        <taxon>Hexapoda</taxon>
        <taxon>Insecta</taxon>
        <taxon>Pterygota</taxon>
        <taxon>Neoptera</taxon>
        <taxon>Endopterygota</taxon>
        <taxon>Lepidoptera</taxon>
        <taxon>Glossata</taxon>
        <taxon>Ditrysia</taxon>
        <taxon>Noctuoidea</taxon>
        <taxon>Noctuidae</taxon>
        <taxon>Amphipyrinae</taxon>
        <taxon>Spodoptera</taxon>
    </lineage>
</organism>
<comment type="subcellular location">
    <subcellularLocation>
        <location evidence="1">Nucleus</location>
    </subcellularLocation>
</comment>
<dbReference type="InterPro" id="IPR033270">
    <property type="entry name" value="VPRBP/DCAF1"/>
</dbReference>
<reference evidence="3" key="1">
    <citation type="submission" date="2016-07" db="EMBL/GenBank/DDBJ databases">
        <authorList>
            <person name="Bretaudeau A."/>
        </authorList>
    </citation>
    <scope>NUCLEOTIDE SEQUENCE</scope>
    <source>
        <strain evidence="3">Rice</strain>
        <tissue evidence="3">Whole body</tissue>
    </source>
</reference>
<accession>A0A2H1WH02</accession>
<dbReference type="GO" id="GO:0080008">
    <property type="term" value="C:Cul4-RING E3 ubiquitin ligase complex"/>
    <property type="evidence" value="ECO:0007669"/>
    <property type="project" value="TreeGrafter"/>
</dbReference>
<protein>
    <submittedName>
        <fullName evidence="3">SFRICE_017546</fullName>
    </submittedName>
</protein>
<evidence type="ECO:0000256" key="1">
    <source>
        <dbReference type="ARBA" id="ARBA00004123"/>
    </source>
</evidence>